<comment type="caution">
    <text evidence="1">The sequence shown here is derived from an EMBL/GenBank/DDBJ whole genome shotgun (WGS) entry which is preliminary data.</text>
</comment>
<gene>
    <name evidence="1" type="ORF">A3C72_03790</name>
</gene>
<evidence type="ECO:0000313" key="1">
    <source>
        <dbReference type="EMBL" id="OHA24157.1"/>
    </source>
</evidence>
<dbReference type="EMBL" id="MHRK01000018">
    <property type="protein sequence ID" value="OHA24157.1"/>
    <property type="molecule type" value="Genomic_DNA"/>
</dbReference>
<protein>
    <submittedName>
        <fullName evidence="1">Uncharacterized protein</fullName>
    </submittedName>
</protein>
<name>A0A1G2MJV9_9BACT</name>
<accession>A0A1G2MJV9</accession>
<proteinExistence type="predicted"/>
<organism evidence="1 2">
    <name type="scientific">Candidatus Taylorbacteria bacterium RIFCSPHIGHO2_02_FULL_43_32b</name>
    <dbReference type="NCBI Taxonomy" id="1802306"/>
    <lineage>
        <taxon>Bacteria</taxon>
        <taxon>Candidatus Tayloriibacteriota</taxon>
    </lineage>
</organism>
<sequence>MNLLKEISDANEKAWTENPGYKGPLNGFGGKGSSLVWGKMSVAAQKKWDEQQWPRELVTHPEVLKTWASKFGKDITNM</sequence>
<dbReference type="AlphaFoldDB" id="A0A1G2MJV9"/>
<reference evidence="1 2" key="1">
    <citation type="journal article" date="2016" name="Nat. Commun.">
        <title>Thousands of microbial genomes shed light on interconnected biogeochemical processes in an aquifer system.</title>
        <authorList>
            <person name="Anantharaman K."/>
            <person name="Brown C.T."/>
            <person name="Hug L.A."/>
            <person name="Sharon I."/>
            <person name="Castelle C.J."/>
            <person name="Probst A.J."/>
            <person name="Thomas B.C."/>
            <person name="Singh A."/>
            <person name="Wilkins M.J."/>
            <person name="Karaoz U."/>
            <person name="Brodie E.L."/>
            <person name="Williams K.H."/>
            <person name="Hubbard S.S."/>
            <person name="Banfield J.F."/>
        </authorList>
    </citation>
    <scope>NUCLEOTIDE SEQUENCE [LARGE SCALE GENOMIC DNA]</scope>
</reference>
<evidence type="ECO:0000313" key="2">
    <source>
        <dbReference type="Proteomes" id="UP000177130"/>
    </source>
</evidence>
<dbReference type="Proteomes" id="UP000177130">
    <property type="component" value="Unassembled WGS sequence"/>
</dbReference>